<feature type="transmembrane region" description="Helical" evidence="8">
    <location>
        <begin position="397"/>
        <end position="418"/>
    </location>
</feature>
<evidence type="ECO:0000256" key="4">
    <source>
        <dbReference type="ARBA" id="ARBA00022692"/>
    </source>
</evidence>
<dbReference type="GO" id="GO:0008324">
    <property type="term" value="F:monoatomic cation transmembrane transporter activity"/>
    <property type="evidence" value="ECO:0007669"/>
    <property type="project" value="InterPro"/>
</dbReference>
<keyword evidence="7 8" id="KW-0472">Membrane</keyword>
<feature type="transmembrane region" description="Helical" evidence="8">
    <location>
        <begin position="184"/>
        <end position="209"/>
    </location>
</feature>
<organism evidence="9 10">
    <name type="scientific">Staphylococcus schweitzeri</name>
    <dbReference type="NCBI Taxonomy" id="1654388"/>
    <lineage>
        <taxon>Bacteria</taxon>
        <taxon>Bacillati</taxon>
        <taxon>Bacillota</taxon>
        <taxon>Bacilli</taxon>
        <taxon>Bacillales</taxon>
        <taxon>Staphylococcaceae</taxon>
        <taxon>Staphylococcus</taxon>
    </lineage>
</organism>
<feature type="transmembrane region" description="Helical" evidence="8">
    <location>
        <begin position="69"/>
        <end position="93"/>
    </location>
</feature>
<evidence type="ECO:0000256" key="5">
    <source>
        <dbReference type="ARBA" id="ARBA00022989"/>
    </source>
</evidence>
<feature type="transmembrane region" description="Helical" evidence="8">
    <location>
        <begin position="153"/>
        <end position="172"/>
    </location>
</feature>
<feature type="transmembrane region" description="Helical" evidence="8">
    <location>
        <begin position="221"/>
        <end position="240"/>
    </location>
</feature>
<keyword evidence="3" id="KW-1003">Cell membrane</keyword>
<sequence>MNKVHKPLYFYLMLFFSTTIIGALLLYLPFTGKKPISFLDALFIASSAFTVTGLSPVDIGSQFNILGEIVILLLIQIGGLGIVTVTLLTLVFLNRKISMKNRFLIMVTWNIDEPGGVIKLIKHLAIYSLVTELIGMFCLCLSFIPKFGIGKGLFLSLFTSVSAFNNAGFALFKNNLIDFSNDPIVIITISILIILGGIGHFVVIDFINCKKLSRLSLHSKLVLTTTSILIIIGAISFFLLEQFNTMQHMGLIEKIGTSFFQSVTTRTAGFNSIDIANINKSTALMLMLLMFIGGAPLSAAGGIKITTFAVAFIFVLNYIRKENNVSVFNKEISDKHIKLSIVTINISFLFISLITFILSIINPNISLIKLLFEVVSAFGTVGLSMNLTTEYHGITKIIIIFVMLCGKVGLLTLLRTFIPPKSPKNYRYTKGQIYL</sequence>
<dbReference type="AlphaFoldDB" id="A0A077UMY7"/>
<dbReference type="GO" id="GO:0005886">
    <property type="term" value="C:plasma membrane"/>
    <property type="evidence" value="ECO:0007669"/>
    <property type="project" value="UniProtKB-SubCell"/>
</dbReference>
<gene>
    <name evidence="9" type="primary">ktrB_2</name>
    <name evidence="9" type="ORF">ERS140147_02058</name>
</gene>
<dbReference type="RefSeq" id="WP_047531497.1">
    <property type="nucleotide sequence ID" value="NZ_CCEH01000019.1"/>
</dbReference>
<name>A0A077UMY7_9STAP</name>
<evidence type="ECO:0000256" key="1">
    <source>
        <dbReference type="ARBA" id="ARBA00004651"/>
    </source>
</evidence>
<evidence type="ECO:0000256" key="7">
    <source>
        <dbReference type="ARBA" id="ARBA00023136"/>
    </source>
</evidence>
<comment type="subcellular location">
    <subcellularLocation>
        <location evidence="1">Cell membrane</location>
        <topology evidence="1">Multi-pass membrane protein</topology>
    </subcellularLocation>
</comment>
<evidence type="ECO:0000256" key="2">
    <source>
        <dbReference type="ARBA" id="ARBA00022448"/>
    </source>
</evidence>
<protein>
    <submittedName>
        <fullName evidence="9">Na+-transporting ATP synthase</fullName>
    </submittedName>
</protein>
<dbReference type="PANTHER" id="PTHR32024:SF1">
    <property type="entry name" value="KTR SYSTEM POTASSIUM UPTAKE PROTEIN B"/>
    <property type="match status" value="1"/>
</dbReference>
<dbReference type="PANTHER" id="PTHR32024">
    <property type="entry name" value="TRK SYSTEM POTASSIUM UPTAKE PROTEIN TRKG-RELATED"/>
    <property type="match status" value="1"/>
</dbReference>
<feature type="transmembrane region" description="Helical" evidence="8">
    <location>
        <begin position="286"/>
        <end position="319"/>
    </location>
</feature>
<evidence type="ECO:0000313" key="9">
    <source>
        <dbReference type="EMBL" id="CDR28878.1"/>
    </source>
</evidence>
<keyword evidence="2" id="KW-0813">Transport</keyword>
<keyword evidence="6" id="KW-0406">Ion transport</keyword>
<reference evidence="9 10" key="1">
    <citation type="submission" date="2014-05" db="EMBL/GenBank/DDBJ databases">
        <authorList>
            <person name="Aslett A.Martin."/>
            <person name="De Silva Nishadi"/>
        </authorList>
    </citation>
    <scope>NUCLEOTIDE SEQUENCE [LARGE SCALE GENOMIC DNA]</scope>
</reference>
<keyword evidence="4 8" id="KW-0812">Transmembrane</keyword>
<dbReference type="EMBL" id="CCEH01000019">
    <property type="protein sequence ID" value="CDR28878.1"/>
    <property type="molecule type" value="Genomic_DNA"/>
</dbReference>
<feature type="transmembrane region" description="Helical" evidence="8">
    <location>
        <begin position="9"/>
        <end position="30"/>
    </location>
</feature>
<dbReference type="InterPro" id="IPR003445">
    <property type="entry name" value="Cat_transpt"/>
</dbReference>
<evidence type="ECO:0000256" key="8">
    <source>
        <dbReference type="SAM" id="Phobius"/>
    </source>
</evidence>
<evidence type="ECO:0000313" key="10">
    <source>
        <dbReference type="Proteomes" id="UP000044616"/>
    </source>
</evidence>
<accession>A0A077UMY7</accession>
<feature type="transmembrane region" description="Helical" evidence="8">
    <location>
        <begin position="124"/>
        <end position="144"/>
    </location>
</feature>
<dbReference type="GO" id="GO:0030001">
    <property type="term" value="P:metal ion transport"/>
    <property type="evidence" value="ECO:0007669"/>
    <property type="project" value="UniProtKB-ARBA"/>
</dbReference>
<keyword evidence="5 8" id="KW-1133">Transmembrane helix</keyword>
<feature type="transmembrane region" description="Helical" evidence="8">
    <location>
        <begin position="367"/>
        <end position="385"/>
    </location>
</feature>
<evidence type="ECO:0000256" key="3">
    <source>
        <dbReference type="ARBA" id="ARBA00022475"/>
    </source>
</evidence>
<feature type="transmembrane region" description="Helical" evidence="8">
    <location>
        <begin position="339"/>
        <end position="361"/>
    </location>
</feature>
<dbReference type="Proteomes" id="UP000044616">
    <property type="component" value="Unassembled WGS sequence"/>
</dbReference>
<proteinExistence type="predicted"/>
<dbReference type="Pfam" id="PF02386">
    <property type="entry name" value="TrkH"/>
    <property type="match status" value="1"/>
</dbReference>
<evidence type="ECO:0000256" key="6">
    <source>
        <dbReference type="ARBA" id="ARBA00023065"/>
    </source>
</evidence>